<dbReference type="Pfam" id="PF06206">
    <property type="entry name" value="CpeT"/>
    <property type="match status" value="1"/>
</dbReference>
<comment type="similarity">
    <text evidence="1">Belongs to the CpcT/CpeT biliprotein lyase family.</text>
</comment>
<dbReference type="Gene3D" id="2.40.128.590">
    <property type="entry name" value="CpcT/CpeT domain"/>
    <property type="match status" value="1"/>
</dbReference>
<accession>A0ABW5LLM7</accession>
<evidence type="ECO:0000313" key="3">
    <source>
        <dbReference type="EMBL" id="MFD2565069.1"/>
    </source>
</evidence>
<dbReference type="Proteomes" id="UP001597319">
    <property type="component" value="Unassembled WGS sequence"/>
</dbReference>
<proteinExistence type="inferred from homology"/>
<dbReference type="CDD" id="cd16338">
    <property type="entry name" value="CpcT"/>
    <property type="match status" value="1"/>
</dbReference>
<sequence length="207" mass="23918">MRSLLFLSLLFVTISCNTKIEHDSPISDFTKNLIGKFSSKNQANKDSGYASVHLVNIPIWEDRQGHWFYQELYDEKDNSSIYNQRILNVQKLDSLTISSTSYVIPNQEKYVNAWRDISIFNHLTPDSLKIRDGCDVYFKKKTSTIYHGKTKNGTCSSTFSKKISYTTSNVVISKNKITSWDRGYDINGKQVWGKIQGPYKFIRLDED</sequence>
<keyword evidence="4" id="KW-1185">Reference proteome</keyword>
<dbReference type="RefSeq" id="WP_378294898.1">
    <property type="nucleotide sequence ID" value="NZ_JBHULE010000035.1"/>
</dbReference>
<dbReference type="GO" id="GO:0016829">
    <property type="term" value="F:lyase activity"/>
    <property type="evidence" value="ECO:0007669"/>
    <property type="project" value="UniProtKB-KW"/>
</dbReference>
<evidence type="ECO:0000256" key="2">
    <source>
        <dbReference type="ARBA" id="ARBA00023239"/>
    </source>
</evidence>
<protein>
    <submittedName>
        <fullName evidence="3">Chromophore lyase CpcT/CpeT</fullName>
    </submittedName>
</protein>
<dbReference type="PANTHER" id="PTHR35137:SF1">
    <property type="entry name" value="CHROMOPHORE LYASE CRL, CHLOROPLASTIC"/>
    <property type="match status" value="1"/>
</dbReference>
<evidence type="ECO:0000313" key="4">
    <source>
        <dbReference type="Proteomes" id="UP001597319"/>
    </source>
</evidence>
<evidence type="ECO:0000256" key="1">
    <source>
        <dbReference type="ARBA" id="ARBA00008206"/>
    </source>
</evidence>
<dbReference type="InterPro" id="IPR010404">
    <property type="entry name" value="CpcT/CpeT"/>
</dbReference>
<name>A0ABW5LLM7_9FLAO</name>
<comment type="caution">
    <text evidence="3">The sequence shown here is derived from an EMBL/GenBank/DDBJ whole genome shotgun (WGS) entry which is preliminary data.</text>
</comment>
<dbReference type="HAMAP" id="MF_01460">
    <property type="entry name" value="Chrphore_lyase_CpxT"/>
    <property type="match status" value="1"/>
</dbReference>
<gene>
    <name evidence="3" type="ORF">ACFSR1_20490</name>
</gene>
<dbReference type="PANTHER" id="PTHR35137">
    <property type="entry name" value="CHROMOPHORE LYASE CRL, CHLOROPLASTIC"/>
    <property type="match status" value="1"/>
</dbReference>
<organism evidence="3 4">
    <name type="scientific">Aquimarina rubra</name>
    <dbReference type="NCBI Taxonomy" id="1920033"/>
    <lineage>
        <taxon>Bacteria</taxon>
        <taxon>Pseudomonadati</taxon>
        <taxon>Bacteroidota</taxon>
        <taxon>Flavobacteriia</taxon>
        <taxon>Flavobacteriales</taxon>
        <taxon>Flavobacteriaceae</taxon>
        <taxon>Aquimarina</taxon>
    </lineage>
</organism>
<keyword evidence="2 3" id="KW-0456">Lyase</keyword>
<dbReference type="PROSITE" id="PS51257">
    <property type="entry name" value="PROKAR_LIPOPROTEIN"/>
    <property type="match status" value="1"/>
</dbReference>
<dbReference type="InterPro" id="IPR038672">
    <property type="entry name" value="CpcT/CpeT_sf"/>
</dbReference>
<dbReference type="EMBL" id="JBHULE010000035">
    <property type="protein sequence ID" value="MFD2565069.1"/>
    <property type="molecule type" value="Genomic_DNA"/>
</dbReference>
<reference evidence="4" key="1">
    <citation type="journal article" date="2019" name="Int. J. Syst. Evol. Microbiol.">
        <title>The Global Catalogue of Microorganisms (GCM) 10K type strain sequencing project: providing services to taxonomists for standard genome sequencing and annotation.</title>
        <authorList>
            <consortium name="The Broad Institute Genomics Platform"/>
            <consortium name="The Broad Institute Genome Sequencing Center for Infectious Disease"/>
            <person name="Wu L."/>
            <person name="Ma J."/>
        </authorList>
    </citation>
    <scope>NUCLEOTIDE SEQUENCE [LARGE SCALE GENOMIC DNA]</scope>
    <source>
        <strain evidence="4">KCTC 52274</strain>
    </source>
</reference>